<dbReference type="RefSeq" id="WP_124739374.1">
    <property type="nucleotide sequence ID" value="NZ_CP034086.1"/>
</dbReference>
<dbReference type="AlphaFoldDB" id="A0A3G8M746"/>
<dbReference type="Proteomes" id="UP000273982">
    <property type="component" value="Chromosome"/>
</dbReference>
<sequence length="115" mass="12945">MHMIPKEMQACIDACLNCYQMCFGMAMTHCLEEGGEHVKPKHFRAMIACADMCRNSTQMMLMNSPLAKQMCALCAEACETCAKECDPIPDMKECADECRRCAEECRRMSGRKMAA</sequence>
<dbReference type="InterPro" id="IPR044543">
    <property type="entry name" value="YHJQ-like"/>
</dbReference>
<organism evidence="1 2">
    <name type="scientific">Methylocystis rosea</name>
    <dbReference type="NCBI Taxonomy" id="173366"/>
    <lineage>
        <taxon>Bacteria</taxon>
        <taxon>Pseudomonadati</taxon>
        <taxon>Pseudomonadota</taxon>
        <taxon>Alphaproteobacteria</taxon>
        <taxon>Hyphomicrobiales</taxon>
        <taxon>Methylocystaceae</taxon>
        <taxon>Methylocystis</taxon>
    </lineage>
</organism>
<gene>
    <name evidence="1" type="ORF">EHO51_13845</name>
</gene>
<dbReference type="CDD" id="cd08026">
    <property type="entry name" value="DUF326"/>
    <property type="match status" value="1"/>
</dbReference>
<reference evidence="1 2" key="1">
    <citation type="submission" date="2018-11" db="EMBL/GenBank/DDBJ databases">
        <title>Genome squencing of methanotrophic bacteria isolated from alkaline groundwater in Korea.</title>
        <authorList>
            <person name="Nguyen L.N."/>
        </authorList>
    </citation>
    <scope>NUCLEOTIDE SEQUENCE [LARGE SCALE GENOMIC DNA]</scope>
    <source>
        <strain evidence="1 2">GW6</strain>
    </source>
</reference>
<accession>A0A3G8M746</accession>
<dbReference type="EMBL" id="CP034086">
    <property type="protein sequence ID" value="AZG77721.1"/>
    <property type="molecule type" value="Genomic_DNA"/>
</dbReference>
<dbReference type="KEGG" id="mros:EHO51_13845"/>
<proteinExistence type="predicted"/>
<dbReference type="Gene3D" id="1.20.1270.360">
    <property type="match status" value="1"/>
</dbReference>
<name>A0A3G8M746_9HYPH</name>
<protein>
    <submittedName>
        <fullName evidence="1">Four-helix bundle copper-binding protein</fullName>
    </submittedName>
</protein>
<evidence type="ECO:0000313" key="1">
    <source>
        <dbReference type="EMBL" id="AZG77721.1"/>
    </source>
</evidence>
<dbReference type="Pfam" id="PF03860">
    <property type="entry name" value="Csp"/>
    <property type="match status" value="1"/>
</dbReference>
<dbReference type="PANTHER" id="PTHR37310:SF1">
    <property type="entry name" value="CYTOPLASMIC PROTEIN"/>
    <property type="match status" value="1"/>
</dbReference>
<evidence type="ECO:0000313" key="2">
    <source>
        <dbReference type="Proteomes" id="UP000273982"/>
    </source>
</evidence>
<dbReference type="InterPro" id="IPR005560">
    <property type="entry name" value="Csp_YhjQ"/>
</dbReference>
<dbReference type="PANTHER" id="PTHR37310">
    <property type="entry name" value="CYTOPLASMIC PROTEIN-RELATED"/>
    <property type="match status" value="1"/>
</dbReference>